<dbReference type="SMART" id="SM00947">
    <property type="entry name" value="Pro_CA"/>
    <property type="match status" value="1"/>
</dbReference>
<gene>
    <name evidence="9" type="primary">LOC125509601</name>
</gene>
<accession>A0A8R7QD95</accession>
<dbReference type="Pfam" id="PF00484">
    <property type="entry name" value="Pro_CA"/>
    <property type="match status" value="1"/>
</dbReference>
<comment type="function">
    <text evidence="7">Reversible hydration of carbon dioxide.</text>
</comment>
<dbReference type="InterPro" id="IPR015892">
    <property type="entry name" value="Carbonic_anhydrase_CS"/>
</dbReference>
<keyword evidence="10" id="KW-1185">Reference proteome</keyword>
<dbReference type="SUPFAM" id="SSF53056">
    <property type="entry name" value="beta-carbonic anhydrase, cab"/>
    <property type="match status" value="1"/>
</dbReference>
<protein>
    <recommendedName>
        <fullName evidence="2 7">Carbonic anhydrase</fullName>
        <ecNumber evidence="2 7">4.2.1.1</ecNumber>
    </recommendedName>
    <alternativeName>
        <fullName evidence="7">Carbonate dehydratase</fullName>
    </alternativeName>
</protein>
<keyword evidence="3 6" id="KW-0862">Zinc</keyword>
<evidence type="ECO:0000256" key="1">
    <source>
        <dbReference type="ARBA" id="ARBA00006217"/>
    </source>
</evidence>
<feature type="binding site" evidence="6">
    <location>
        <position position="142"/>
    </location>
    <ligand>
        <name>Zn(2+)</name>
        <dbReference type="ChEBI" id="CHEBI:29105"/>
    </ligand>
</feature>
<evidence type="ECO:0000256" key="5">
    <source>
        <dbReference type="ARBA" id="ARBA00048348"/>
    </source>
</evidence>
<dbReference type="Gene3D" id="3.40.1050.10">
    <property type="entry name" value="Carbonic anhydrase"/>
    <property type="match status" value="1"/>
</dbReference>
<feature type="binding site" evidence="6">
    <location>
        <position position="140"/>
    </location>
    <ligand>
        <name>Zn(2+)</name>
        <dbReference type="ChEBI" id="CHEBI:29105"/>
    </ligand>
</feature>
<comment type="cofactor">
    <cofactor evidence="6">
        <name>Zn(2+)</name>
        <dbReference type="ChEBI" id="CHEBI:29105"/>
    </cofactor>
    <text evidence="6">Binds 1 zinc ion per subunit.</text>
</comment>
<feature type="region of interest" description="Disordered" evidence="8">
    <location>
        <begin position="20"/>
        <end position="49"/>
    </location>
</feature>
<dbReference type="Gramene" id="TuG1812G0500002754.01.T10">
    <property type="protein sequence ID" value="TuG1812G0500002754.01.T10"/>
    <property type="gene ID" value="TuG1812G0500002754.01"/>
</dbReference>
<dbReference type="PANTHER" id="PTHR11002">
    <property type="entry name" value="CARBONIC ANHYDRASE"/>
    <property type="match status" value="1"/>
</dbReference>
<sequence>MLPWSLRSAARRLAAATRAAASAAVAARSPAPAPWQERPPAVEDREERAAVWEDDHWPRRRPRRSDFSCTTKASTDHSGLTRQLLDFQHDTVDETDGGYDPFSQLKERFTDFKQRNYVENFTNYQKLAEQQTPEFMVVACADSRVCPTSILGLQPGDAFTVRNVANLVPPYEVLLI</sequence>
<dbReference type="GO" id="GO:0004089">
    <property type="term" value="F:carbonate dehydratase activity"/>
    <property type="evidence" value="ECO:0007669"/>
    <property type="project" value="UniProtKB-UniRule"/>
</dbReference>
<dbReference type="AlphaFoldDB" id="A0A8R7QD95"/>
<feature type="compositionally biased region" description="Basic and acidic residues" evidence="8">
    <location>
        <begin position="40"/>
        <end position="49"/>
    </location>
</feature>
<comment type="similarity">
    <text evidence="1 7">Belongs to the beta-class carbonic anhydrase family.</text>
</comment>
<organism evidence="9 10">
    <name type="scientific">Triticum urartu</name>
    <name type="common">Red wild einkorn</name>
    <name type="synonym">Crithodium urartu</name>
    <dbReference type="NCBI Taxonomy" id="4572"/>
    <lineage>
        <taxon>Eukaryota</taxon>
        <taxon>Viridiplantae</taxon>
        <taxon>Streptophyta</taxon>
        <taxon>Embryophyta</taxon>
        <taxon>Tracheophyta</taxon>
        <taxon>Spermatophyta</taxon>
        <taxon>Magnoliopsida</taxon>
        <taxon>Liliopsida</taxon>
        <taxon>Poales</taxon>
        <taxon>Poaceae</taxon>
        <taxon>BOP clade</taxon>
        <taxon>Pooideae</taxon>
        <taxon>Triticodae</taxon>
        <taxon>Triticeae</taxon>
        <taxon>Triticinae</taxon>
        <taxon>Triticum</taxon>
    </lineage>
</organism>
<comment type="catalytic activity">
    <reaction evidence="5 7">
        <text>hydrogencarbonate + H(+) = CO2 + H2O</text>
        <dbReference type="Rhea" id="RHEA:10748"/>
        <dbReference type="ChEBI" id="CHEBI:15377"/>
        <dbReference type="ChEBI" id="CHEBI:15378"/>
        <dbReference type="ChEBI" id="CHEBI:16526"/>
        <dbReference type="ChEBI" id="CHEBI:17544"/>
        <dbReference type="EC" id="4.2.1.1"/>
    </reaction>
</comment>
<dbReference type="EC" id="4.2.1.1" evidence="2 7"/>
<dbReference type="GO" id="GO:0015976">
    <property type="term" value="P:carbon utilization"/>
    <property type="evidence" value="ECO:0007669"/>
    <property type="project" value="InterPro"/>
</dbReference>
<evidence type="ECO:0000256" key="2">
    <source>
        <dbReference type="ARBA" id="ARBA00012925"/>
    </source>
</evidence>
<dbReference type="PROSITE" id="PS00704">
    <property type="entry name" value="PROK_CO2_ANHYDRASE_1"/>
    <property type="match status" value="1"/>
</dbReference>
<proteinExistence type="inferred from homology"/>
<evidence type="ECO:0000256" key="7">
    <source>
        <dbReference type="RuleBase" id="RU003956"/>
    </source>
</evidence>
<reference evidence="10" key="1">
    <citation type="journal article" date="2013" name="Nature">
        <title>Draft genome of the wheat A-genome progenitor Triticum urartu.</title>
        <authorList>
            <person name="Ling H.Q."/>
            <person name="Zhao S."/>
            <person name="Liu D."/>
            <person name="Wang J."/>
            <person name="Sun H."/>
            <person name="Zhang C."/>
            <person name="Fan H."/>
            <person name="Li D."/>
            <person name="Dong L."/>
            <person name="Tao Y."/>
            <person name="Gao C."/>
            <person name="Wu H."/>
            <person name="Li Y."/>
            <person name="Cui Y."/>
            <person name="Guo X."/>
            <person name="Zheng S."/>
            <person name="Wang B."/>
            <person name="Yu K."/>
            <person name="Liang Q."/>
            <person name="Yang W."/>
            <person name="Lou X."/>
            <person name="Chen J."/>
            <person name="Feng M."/>
            <person name="Jian J."/>
            <person name="Zhang X."/>
            <person name="Luo G."/>
            <person name="Jiang Y."/>
            <person name="Liu J."/>
            <person name="Wang Z."/>
            <person name="Sha Y."/>
            <person name="Zhang B."/>
            <person name="Wu H."/>
            <person name="Tang D."/>
            <person name="Shen Q."/>
            <person name="Xue P."/>
            <person name="Zou S."/>
            <person name="Wang X."/>
            <person name="Liu X."/>
            <person name="Wang F."/>
            <person name="Yang Y."/>
            <person name="An X."/>
            <person name="Dong Z."/>
            <person name="Zhang K."/>
            <person name="Zhang X."/>
            <person name="Luo M.C."/>
            <person name="Dvorak J."/>
            <person name="Tong Y."/>
            <person name="Wang J."/>
            <person name="Yang H."/>
            <person name="Li Z."/>
            <person name="Wang D."/>
            <person name="Zhang A."/>
            <person name="Wang J."/>
        </authorList>
    </citation>
    <scope>NUCLEOTIDE SEQUENCE</scope>
    <source>
        <strain evidence="10">cv. G1812</strain>
    </source>
</reference>
<evidence type="ECO:0000256" key="6">
    <source>
        <dbReference type="PIRSR" id="PIRSR601765-1"/>
    </source>
</evidence>
<keyword evidence="6" id="KW-0479">Metal-binding</keyword>
<dbReference type="PANTHER" id="PTHR11002:SF12">
    <property type="entry name" value="CARBONIC ANHYDRASE"/>
    <property type="match status" value="1"/>
</dbReference>
<evidence type="ECO:0000256" key="3">
    <source>
        <dbReference type="ARBA" id="ARBA00022833"/>
    </source>
</evidence>
<feature type="compositionally biased region" description="Low complexity" evidence="8">
    <location>
        <begin position="20"/>
        <end position="30"/>
    </location>
</feature>
<keyword evidence="4 7" id="KW-0456">Lyase</keyword>
<dbReference type="Proteomes" id="UP000015106">
    <property type="component" value="Chromosome 5"/>
</dbReference>
<dbReference type="EnsemblPlants" id="TuG1812G0500002754.01.T10">
    <property type="protein sequence ID" value="TuG1812G0500002754.01.T10"/>
    <property type="gene ID" value="TuG1812G0500002754.01"/>
</dbReference>
<reference evidence="9" key="3">
    <citation type="submission" date="2022-06" db="UniProtKB">
        <authorList>
            <consortium name="EnsemblPlants"/>
        </authorList>
    </citation>
    <scope>IDENTIFICATION</scope>
</reference>
<dbReference type="GO" id="GO:0008270">
    <property type="term" value="F:zinc ion binding"/>
    <property type="evidence" value="ECO:0007669"/>
    <property type="project" value="UniProtKB-UniRule"/>
</dbReference>
<evidence type="ECO:0000256" key="4">
    <source>
        <dbReference type="ARBA" id="ARBA00023239"/>
    </source>
</evidence>
<dbReference type="InterPro" id="IPR001765">
    <property type="entry name" value="Carbonic_anhydrase"/>
</dbReference>
<evidence type="ECO:0000313" key="9">
    <source>
        <dbReference type="EnsemblPlants" id="TuG1812G0500002754.01.T10"/>
    </source>
</evidence>
<reference evidence="9" key="2">
    <citation type="submission" date="2018-03" db="EMBL/GenBank/DDBJ databases">
        <title>The Triticum urartu genome reveals the dynamic nature of wheat genome evolution.</title>
        <authorList>
            <person name="Ling H."/>
            <person name="Ma B."/>
            <person name="Shi X."/>
            <person name="Liu H."/>
            <person name="Dong L."/>
            <person name="Sun H."/>
            <person name="Cao Y."/>
            <person name="Gao Q."/>
            <person name="Zheng S."/>
            <person name="Li Y."/>
            <person name="Yu Y."/>
            <person name="Du H."/>
            <person name="Qi M."/>
            <person name="Li Y."/>
            <person name="Yu H."/>
            <person name="Cui Y."/>
            <person name="Wang N."/>
            <person name="Chen C."/>
            <person name="Wu H."/>
            <person name="Zhao Y."/>
            <person name="Zhang J."/>
            <person name="Li Y."/>
            <person name="Zhou W."/>
            <person name="Zhang B."/>
            <person name="Hu W."/>
            <person name="Eijk M."/>
            <person name="Tang J."/>
            <person name="Witsenboer H."/>
            <person name="Zhao S."/>
            <person name="Li Z."/>
            <person name="Zhang A."/>
            <person name="Wang D."/>
            <person name="Liang C."/>
        </authorList>
    </citation>
    <scope>NUCLEOTIDE SEQUENCE [LARGE SCALE GENOMIC DNA]</scope>
    <source>
        <strain evidence="9">cv. G1812</strain>
    </source>
</reference>
<evidence type="ECO:0000313" key="10">
    <source>
        <dbReference type="Proteomes" id="UP000015106"/>
    </source>
</evidence>
<evidence type="ECO:0000256" key="8">
    <source>
        <dbReference type="SAM" id="MobiDB-lite"/>
    </source>
</evidence>
<dbReference type="InterPro" id="IPR036874">
    <property type="entry name" value="Carbonic_anhydrase_sf"/>
</dbReference>
<name>A0A8R7QD95_TRIUA</name>